<dbReference type="Pfam" id="PF00672">
    <property type="entry name" value="HAMP"/>
    <property type="match status" value="1"/>
</dbReference>
<dbReference type="GO" id="GO:0016020">
    <property type="term" value="C:membrane"/>
    <property type="evidence" value="ECO:0007669"/>
    <property type="project" value="InterPro"/>
</dbReference>
<keyword evidence="5" id="KW-1133">Transmembrane helix</keyword>
<dbReference type="EMBL" id="CP046072">
    <property type="protein sequence ID" value="QSZ42653.1"/>
    <property type="molecule type" value="Genomic_DNA"/>
</dbReference>
<keyword evidence="5" id="KW-0812">Transmembrane</keyword>
<dbReference type="PANTHER" id="PTHR32089">
    <property type="entry name" value="METHYL-ACCEPTING CHEMOTAXIS PROTEIN MCPB"/>
    <property type="match status" value="1"/>
</dbReference>
<comment type="similarity">
    <text evidence="2">Belongs to the methyl-accepting chemotaxis (MCP) protein family.</text>
</comment>
<dbReference type="AlphaFoldDB" id="A0A975GDS0"/>
<reference evidence="8" key="2">
    <citation type="submission" date="2021-04" db="EMBL/GenBank/DDBJ databases">
        <title>Isolation and characterization of a novel species of the genus Sulfurimonas.</title>
        <authorList>
            <person name="Fukui M."/>
        </authorList>
    </citation>
    <scope>NUCLEOTIDE SEQUENCE</scope>
    <source>
        <strain evidence="8">H1576</strain>
    </source>
</reference>
<organism evidence="8 9">
    <name type="scientific">Sulfurimonas aquatica</name>
    <dbReference type="NCBI Taxonomy" id="2672570"/>
    <lineage>
        <taxon>Bacteria</taxon>
        <taxon>Pseudomonadati</taxon>
        <taxon>Campylobacterota</taxon>
        <taxon>Epsilonproteobacteria</taxon>
        <taxon>Campylobacterales</taxon>
        <taxon>Sulfurimonadaceae</taxon>
        <taxon>Sulfurimonas</taxon>
    </lineage>
</organism>
<dbReference type="PANTHER" id="PTHR32089:SF112">
    <property type="entry name" value="LYSOZYME-LIKE PROTEIN-RELATED"/>
    <property type="match status" value="1"/>
</dbReference>
<sequence>MLRSVKMNNLLWGTGVIILLLVLIITSIIYVNVSKTEELMAEKRTKILPQAFAMMDLKIDVIQVQQWLTDVSATRAHEGFDDGFSEAENYFIQANKVLDSLILNNKGTDLASEVKVFKKDFAAFYEIGKKMANVYIKEGATEGNKLMLELDPYAEKLTNQLEIWVNENLENNDFAGDEVESMIVDVKIKSLISGIILLIIIVISFSIIASILGGIQVIKAHLQKMEELDFSQKLEVIGKNEVSEIASSLNSMTDKVSKVLLTISNTSMQNISISEELTNSSNTMEDNINHSSAIVLETSNSTTEVQSKIDDYIEEAKKTKDEVIHANEKLNEAREEIVKLTQKVQETSEVEIELTHKIQTLSQEADQVKEVLTVISDIADQTNLLALNAAIEAARAGEHGRGFAVVADEVRKLAERTQKSLAEISATINVIVQSIMEASSQMEKNSKEIEDLTVVSRNIEDDIETVSSVMDAAVQSNEDTTNNFVTTGEHMNKIKNEVLKINEYSEGNSQSSMQMSKASAHLLNVTNKLNSEIEKFKV</sequence>
<evidence type="ECO:0000256" key="2">
    <source>
        <dbReference type="ARBA" id="ARBA00029447"/>
    </source>
</evidence>
<feature type="domain" description="Methyl-accepting transducer" evidence="6">
    <location>
        <begin position="266"/>
        <end position="523"/>
    </location>
</feature>
<dbReference type="GO" id="GO:0004888">
    <property type="term" value="F:transmembrane signaling receptor activity"/>
    <property type="evidence" value="ECO:0007669"/>
    <property type="project" value="InterPro"/>
</dbReference>
<proteinExistence type="inferred from homology"/>
<dbReference type="PRINTS" id="PR00260">
    <property type="entry name" value="CHEMTRNSDUCR"/>
</dbReference>
<dbReference type="SMART" id="SM00283">
    <property type="entry name" value="MA"/>
    <property type="match status" value="1"/>
</dbReference>
<evidence type="ECO:0000313" key="8">
    <source>
        <dbReference type="EMBL" id="QSZ42653.1"/>
    </source>
</evidence>
<evidence type="ECO:0000256" key="4">
    <source>
        <dbReference type="SAM" id="Coils"/>
    </source>
</evidence>
<feature type="transmembrane region" description="Helical" evidence="5">
    <location>
        <begin position="191"/>
        <end position="215"/>
    </location>
</feature>
<dbReference type="PROSITE" id="PS50885">
    <property type="entry name" value="HAMP"/>
    <property type="match status" value="1"/>
</dbReference>
<dbReference type="InterPro" id="IPR003660">
    <property type="entry name" value="HAMP_dom"/>
</dbReference>
<feature type="transmembrane region" description="Helical" evidence="5">
    <location>
        <begin position="12"/>
        <end position="33"/>
    </location>
</feature>
<dbReference type="RefSeq" id="WP_207561464.1">
    <property type="nucleotide sequence ID" value="NZ_CP046072.1"/>
</dbReference>
<keyword evidence="4" id="KW-0175">Coiled coil</keyword>
<gene>
    <name evidence="8" type="ORF">GJV85_11210</name>
</gene>
<dbReference type="SMART" id="SM00304">
    <property type="entry name" value="HAMP"/>
    <property type="match status" value="1"/>
</dbReference>
<evidence type="ECO:0000256" key="3">
    <source>
        <dbReference type="PROSITE-ProRule" id="PRU00284"/>
    </source>
</evidence>
<reference evidence="8" key="1">
    <citation type="submission" date="2019-11" db="EMBL/GenBank/DDBJ databases">
        <authorList>
            <person name="Kojima H."/>
        </authorList>
    </citation>
    <scope>NUCLEOTIDE SEQUENCE</scope>
    <source>
        <strain evidence="8">H1576</strain>
    </source>
</reference>
<keyword evidence="9" id="KW-1185">Reference proteome</keyword>
<evidence type="ECO:0000256" key="1">
    <source>
        <dbReference type="ARBA" id="ARBA00023224"/>
    </source>
</evidence>
<keyword evidence="5" id="KW-0472">Membrane</keyword>
<feature type="domain" description="HAMP" evidence="7">
    <location>
        <begin position="209"/>
        <end position="261"/>
    </location>
</feature>
<evidence type="ECO:0000259" key="6">
    <source>
        <dbReference type="PROSITE" id="PS50111"/>
    </source>
</evidence>
<keyword evidence="1 3" id="KW-0807">Transducer</keyword>
<feature type="coiled-coil region" evidence="4">
    <location>
        <begin position="302"/>
        <end position="350"/>
    </location>
</feature>
<dbReference type="Gene3D" id="1.10.287.950">
    <property type="entry name" value="Methyl-accepting chemotaxis protein"/>
    <property type="match status" value="1"/>
</dbReference>
<dbReference type="PROSITE" id="PS50111">
    <property type="entry name" value="CHEMOTAXIS_TRANSDUC_2"/>
    <property type="match status" value="1"/>
</dbReference>
<dbReference type="InterPro" id="IPR004090">
    <property type="entry name" value="Chemotax_Me-accpt_rcpt"/>
</dbReference>
<evidence type="ECO:0000256" key="5">
    <source>
        <dbReference type="SAM" id="Phobius"/>
    </source>
</evidence>
<evidence type="ECO:0000313" key="9">
    <source>
        <dbReference type="Proteomes" id="UP000671852"/>
    </source>
</evidence>
<dbReference type="Proteomes" id="UP000671852">
    <property type="component" value="Chromosome"/>
</dbReference>
<dbReference type="InterPro" id="IPR004089">
    <property type="entry name" value="MCPsignal_dom"/>
</dbReference>
<name>A0A975GDS0_9BACT</name>
<dbReference type="GO" id="GO:0007165">
    <property type="term" value="P:signal transduction"/>
    <property type="evidence" value="ECO:0007669"/>
    <property type="project" value="UniProtKB-KW"/>
</dbReference>
<dbReference type="Pfam" id="PF00015">
    <property type="entry name" value="MCPsignal"/>
    <property type="match status" value="1"/>
</dbReference>
<dbReference type="KEGG" id="saqt:GJV85_11210"/>
<evidence type="ECO:0000259" key="7">
    <source>
        <dbReference type="PROSITE" id="PS50885"/>
    </source>
</evidence>
<dbReference type="GO" id="GO:0006935">
    <property type="term" value="P:chemotaxis"/>
    <property type="evidence" value="ECO:0007669"/>
    <property type="project" value="InterPro"/>
</dbReference>
<dbReference type="CDD" id="cd06225">
    <property type="entry name" value="HAMP"/>
    <property type="match status" value="1"/>
</dbReference>
<protein>
    <submittedName>
        <fullName evidence="8">HAMP domain-containing protein</fullName>
    </submittedName>
</protein>
<accession>A0A975GDS0</accession>
<dbReference type="SUPFAM" id="SSF58104">
    <property type="entry name" value="Methyl-accepting chemotaxis protein (MCP) signaling domain"/>
    <property type="match status" value="1"/>
</dbReference>